<dbReference type="InterPro" id="IPR008266">
    <property type="entry name" value="Tyr_kinase_AS"/>
</dbReference>
<dbReference type="PANTHER" id="PTHR24416">
    <property type="entry name" value="TYROSINE-PROTEIN KINASE RECEPTOR"/>
    <property type="match status" value="1"/>
</dbReference>
<dbReference type="InterPro" id="IPR000719">
    <property type="entry name" value="Prot_kinase_dom"/>
</dbReference>
<reference evidence="2 3" key="1">
    <citation type="submission" date="2018-11" db="EMBL/GenBank/DDBJ databases">
        <authorList>
            <consortium name="Pathogen Informatics"/>
        </authorList>
    </citation>
    <scope>NUCLEOTIDE SEQUENCE [LARGE SCALE GENOMIC DNA]</scope>
</reference>
<dbReference type="SUPFAM" id="SSF56112">
    <property type="entry name" value="Protein kinase-like (PK-like)"/>
    <property type="match status" value="1"/>
</dbReference>
<dbReference type="SMART" id="SM00219">
    <property type="entry name" value="TyrKc"/>
    <property type="match status" value="1"/>
</dbReference>
<dbReference type="GO" id="GO:0009925">
    <property type="term" value="C:basal plasma membrane"/>
    <property type="evidence" value="ECO:0007669"/>
    <property type="project" value="TreeGrafter"/>
</dbReference>
<evidence type="ECO:0000259" key="1">
    <source>
        <dbReference type="PROSITE" id="PS50011"/>
    </source>
</evidence>
<dbReference type="GO" id="GO:0007169">
    <property type="term" value="P:cell surface receptor protein tyrosine kinase signaling pathway"/>
    <property type="evidence" value="ECO:0007669"/>
    <property type="project" value="TreeGrafter"/>
</dbReference>
<keyword evidence="3" id="KW-1185">Reference proteome</keyword>
<evidence type="ECO:0000313" key="3">
    <source>
        <dbReference type="Proteomes" id="UP000281553"/>
    </source>
</evidence>
<dbReference type="AlphaFoldDB" id="A0A3P7L3P6"/>
<dbReference type="GO" id="GO:0043235">
    <property type="term" value="C:receptor complex"/>
    <property type="evidence" value="ECO:0007669"/>
    <property type="project" value="TreeGrafter"/>
</dbReference>
<dbReference type="PANTHER" id="PTHR24416:SF566">
    <property type="entry name" value="EPIDERMAL GROWTH FACTOR RECEPTOR"/>
    <property type="match status" value="1"/>
</dbReference>
<dbReference type="PRINTS" id="PR00109">
    <property type="entry name" value="TYRKINASE"/>
</dbReference>
<proteinExistence type="predicted"/>
<dbReference type="OrthoDB" id="6272167at2759"/>
<dbReference type="EMBL" id="UYRU01052754">
    <property type="protein sequence ID" value="VDN12005.1"/>
    <property type="molecule type" value="Genomic_DNA"/>
</dbReference>
<dbReference type="InterPro" id="IPR001245">
    <property type="entry name" value="Ser-Thr/Tyr_kinase_cat_dom"/>
</dbReference>
<dbReference type="GO" id="GO:0043066">
    <property type="term" value="P:negative regulation of apoptotic process"/>
    <property type="evidence" value="ECO:0007669"/>
    <property type="project" value="TreeGrafter"/>
</dbReference>
<dbReference type="Pfam" id="PF07714">
    <property type="entry name" value="PK_Tyr_Ser-Thr"/>
    <property type="match status" value="2"/>
</dbReference>
<dbReference type="InterPro" id="IPR011009">
    <property type="entry name" value="Kinase-like_dom_sf"/>
</dbReference>
<evidence type="ECO:0000313" key="2">
    <source>
        <dbReference type="EMBL" id="VDN12005.1"/>
    </source>
</evidence>
<dbReference type="Gene3D" id="1.10.510.10">
    <property type="entry name" value="Transferase(Phosphotransferase) domain 1"/>
    <property type="match status" value="2"/>
</dbReference>
<name>A0A3P7L3P6_DIBLA</name>
<dbReference type="Proteomes" id="UP000281553">
    <property type="component" value="Unassembled WGS sequence"/>
</dbReference>
<dbReference type="GO" id="GO:0004714">
    <property type="term" value="F:transmembrane receptor protein tyrosine kinase activity"/>
    <property type="evidence" value="ECO:0007669"/>
    <property type="project" value="TreeGrafter"/>
</dbReference>
<gene>
    <name evidence="2" type="ORF">DILT_LOCUS7836</name>
</gene>
<dbReference type="GO" id="GO:0022008">
    <property type="term" value="P:neurogenesis"/>
    <property type="evidence" value="ECO:0007669"/>
    <property type="project" value="TreeGrafter"/>
</dbReference>
<sequence>MAFLEEVNIVHRDLRAANVLVDKDENVKVADFGLTRILRDTPSDNSGLDKDAIKDFLNSGKRLKNPQFCGFKCSAGLYQLMCSCWELDPNERPAFKRIEITLEQEILESNGQMYDADLNERRED</sequence>
<dbReference type="GO" id="GO:0008284">
    <property type="term" value="P:positive regulation of cell population proliferation"/>
    <property type="evidence" value="ECO:0007669"/>
    <property type="project" value="TreeGrafter"/>
</dbReference>
<dbReference type="InterPro" id="IPR020635">
    <property type="entry name" value="Tyr_kinase_cat_dom"/>
</dbReference>
<organism evidence="2 3">
    <name type="scientific">Dibothriocephalus latus</name>
    <name type="common">Fish tapeworm</name>
    <name type="synonym">Diphyllobothrium latum</name>
    <dbReference type="NCBI Taxonomy" id="60516"/>
    <lineage>
        <taxon>Eukaryota</taxon>
        <taxon>Metazoa</taxon>
        <taxon>Spiralia</taxon>
        <taxon>Lophotrochozoa</taxon>
        <taxon>Platyhelminthes</taxon>
        <taxon>Cestoda</taxon>
        <taxon>Eucestoda</taxon>
        <taxon>Diphyllobothriidea</taxon>
        <taxon>Diphyllobothriidae</taxon>
        <taxon>Dibothriocephalus</taxon>
    </lineage>
</organism>
<feature type="domain" description="Protein kinase" evidence="1">
    <location>
        <begin position="1"/>
        <end position="124"/>
    </location>
</feature>
<dbReference type="GO" id="GO:0005524">
    <property type="term" value="F:ATP binding"/>
    <property type="evidence" value="ECO:0007669"/>
    <property type="project" value="InterPro"/>
</dbReference>
<dbReference type="PROSITE" id="PS00109">
    <property type="entry name" value="PROTEIN_KINASE_TYR"/>
    <property type="match status" value="1"/>
</dbReference>
<protein>
    <recommendedName>
        <fullName evidence="1">Protein kinase domain-containing protein</fullName>
    </recommendedName>
</protein>
<dbReference type="InterPro" id="IPR050122">
    <property type="entry name" value="RTK"/>
</dbReference>
<accession>A0A3P7L3P6</accession>
<dbReference type="PROSITE" id="PS50011">
    <property type="entry name" value="PROTEIN_KINASE_DOM"/>
    <property type="match status" value="1"/>
</dbReference>